<dbReference type="AlphaFoldDB" id="A0A9P0HNX9"/>
<accession>A0A9P0HNX9</accession>
<protein>
    <recommendedName>
        <fullName evidence="6">2-aminoethanethiol dioxygenase</fullName>
    </recommendedName>
</protein>
<keyword evidence="1" id="KW-0479">Metal-binding</keyword>
<dbReference type="EMBL" id="OV725082">
    <property type="protein sequence ID" value="CAH1404841.1"/>
    <property type="molecule type" value="Genomic_DNA"/>
</dbReference>
<dbReference type="GO" id="GO:0046872">
    <property type="term" value="F:metal ion binding"/>
    <property type="evidence" value="ECO:0007669"/>
    <property type="project" value="UniProtKB-KW"/>
</dbReference>
<evidence type="ECO:0000313" key="5">
    <source>
        <dbReference type="Proteomes" id="UP001152798"/>
    </source>
</evidence>
<dbReference type="PANTHER" id="PTHR22966:SF61">
    <property type="entry name" value="2-AMINOETHANETHIOL DIOXYGENASE"/>
    <property type="match status" value="1"/>
</dbReference>
<proteinExistence type="predicted"/>
<keyword evidence="5" id="KW-1185">Reference proteome</keyword>
<sequence>MRASFKFLSTMEHVKERVFQAFSHSPHKGEIFEGKLKKLLAAMDKLTADDVKLDKSLLNGPHSAPVTYVEILEHPKYTINMFVLRPESKLPLHDHPLMHGICKVVCGKVVIRNFSLTEDSSTIRLDRVLTVKEPERIVTEKDPAVLLTPSKGNIHEIQAIDGGAAFVDVLAPPYMSEIEGLGPRPCNYFKEVGEKQGYTELIKIEKVPEYWTDVSPYLGP</sequence>
<dbReference type="Gene3D" id="2.60.120.10">
    <property type="entry name" value="Jelly Rolls"/>
    <property type="match status" value="1"/>
</dbReference>
<dbReference type="GO" id="GO:0005739">
    <property type="term" value="C:mitochondrion"/>
    <property type="evidence" value="ECO:0007669"/>
    <property type="project" value="TreeGrafter"/>
</dbReference>
<keyword evidence="3" id="KW-0408">Iron</keyword>
<name>A0A9P0HNX9_NEZVI</name>
<dbReference type="CDD" id="cd20289">
    <property type="entry name" value="cupin_ADO"/>
    <property type="match status" value="1"/>
</dbReference>
<dbReference type="InterPro" id="IPR014710">
    <property type="entry name" value="RmlC-like_jellyroll"/>
</dbReference>
<dbReference type="InterPro" id="IPR011051">
    <property type="entry name" value="RmlC_Cupin_sf"/>
</dbReference>
<gene>
    <name evidence="4" type="ORF">NEZAVI_LOCUS13173</name>
</gene>
<organism evidence="4 5">
    <name type="scientific">Nezara viridula</name>
    <name type="common">Southern green stink bug</name>
    <name type="synonym">Cimex viridulus</name>
    <dbReference type="NCBI Taxonomy" id="85310"/>
    <lineage>
        <taxon>Eukaryota</taxon>
        <taxon>Metazoa</taxon>
        <taxon>Ecdysozoa</taxon>
        <taxon>Arthropoda</taxon>
        <taxon>Hexapoda</taxon>
        <taxon>Insecta</taxon>
        <taxon>Pterygota</taxon>
        <taxon>Neoptera</taxon>
        <taxon>Paraneoptera</taxon>
        <taxon>Hemiptera</taxon>
        <taxon>Heteroptera</taxon>
        <taxon>Panheteroptera</taxon>
        <taxon>Pentatomomorpha</taxon>
        <taxon>Pentatomoidea</taxon>
        <taxon>Pentatomidae</taxon>
        <taxon>Pentatominae</taxon>
        <taxon>Nezara</taxon>
    </lineage>
</organism>
<dbReference type="Proteomes" id="UP001152798">
    <property type="component" value="Chromosome 6"/>
</dbReference>
<dbReference type="PANTHER" id="PTHR22966">
    <property type="entry name" value="2-AMINOETHANETHIOL DIOXYGENASE"/>
    <property type="match status" value="1"/>
</dbReference>
<evidence type="ECO:0000256" key="3">
    <source>
        <dbReference type="ARBA" id="ARBA00023004"/>
    </source>
</evidence>
<dbReference type="SUPFAM" id="SSF51182">
    <property type="entry name" value="RmlC-like cupins"/>
    <property type="match status" value="1"/>
</dbReference>
<evidence type="ECO:0008006" key="6">
    <source>
        <dbReference type="Google" id="ProtNLM"/>
    </source>
</evidence>
<reference evidence="4" key="1">
    <citation type="submission" date="2022-01" db="EMBL/GenBank/DDBJ databases">
        <authorList>
            <person name="King R."/>
        </authorList>
    </citation>
    <scope>NUCLEOTIDE SEQUENCE</scope>
</reference>
<dbReference type="GO" id="GO:0016702">
    <property type="term" value="F:oxidoreductase activity, acting on single donors with incorporation of molecular oxygen, incorporation of two atoms of oxygen"/>
    <property type="evidence" value="ECO:0007669"/>
    <property type="project" value="InterPro"/>
</dbReference>
<evidence type="ECO:0000256" key="1">
    <source>
        <dbReference type="ARBA" id="ARBA00022723"/>
    </source>
</evidence>
<dbReference type="InterPro" id="IPR012864">
    <property type="entry name" value="PCO/ADO"/>
</dbReference>
<evidence type="ECO:0000313" key="4">
    <source>
        <dbReference type="EMBL" id="CAH1404841.1"/>
    </source>
</evidence>
<dbReference type="OrthoDB" id="271433at2759"/>
<dbReference type="Pfam" id="PF07847">
    <property type="entry name" value="PCO_ADO"/>
    <property type="match status" value="1"/>
</dbReference>
<keyword evidence="2" id="KW-0560">Oxidoreductase</keyword>
<evidence type="ECO:0000256" key="2">
    <source>
        <dbReference type="ARBA" id="ARBA00023002"/>
    </source>
</evidence>